<dbReference type="Pfam" id="PF00496">
    <property type="entry name" value="SBP_bac_5"/>
    <property type="match status" value="1"/>
</dbReference>
<reference evidence="5 6" key="1">
    <citation type="submission" date="2018-03" db="EMBL/GenBank/DDBJ databases">
        <title>Rhodobacter blasticus.</title>
        <authorList>
            <person name="Meyer T.E."/>
            <person name="Miller S."/>
            <person name="Lodha T."/>
            <person name="Gandham S."/>
            <person name="Chintalapati S."/>
            <person name="Chintalapati V.R."/>
        </authorList>
    </citation>
    <scope>NUCLEOTIDE SEQUENCE [LARGE SCALE GENOMIC DNA]</scope>
    <source>
        <strain evidence="5 6">DSM 2131</strain>
    </source>
</reference>
<dbReference type="GO" id="GO:0043190">
    <property type="term" value="C:ATP-binding cassette (ABC) transporter complex"/>
    <property type="evidence" value="ECO:0007669"/>
    <property type="project" value="InterPro"/>
</dbReference>
<dbReference type="Gene3D" id="3.10.105.10">
    <property type="entry name" value="Dipeptide-binding Protein, Domain 3"/>
    <property type="match status" value="1"/>
</dbReference>
<accession>A0A2T4J700</accession>
<gene>
    <name evidence="5" type="ORF">C5F44_12850</name>
</gene>
<dbReference type="PIRSF" id="PIRSF002741">
    <property type="entry name" value="MppA"/>
    <property type="match status" value="1"/>
</dbReference>
<evidence type="ECO:0000313" key="6">
    <source>
        <dbReference type="Proteomes" id="UP000241362"/>
    </source>
</evidence>
<organism evidence="5 6">
    <name type="scientific">Fuscovulum blasticum DSM 2131</name>
    <dbReference type="NCBI Taxonomy" id="1188250"/>
    <lineage>
        <taxon>Bacteria</taxon>
        <taxon>Pseudomonadati</taxon>
        <taxon>Pseudomonadota</taxon>
        <taxon>Alphaproteobacteria</taxon>
        <taxon>Rhodobacterales</taxon>
        <taxon>Paracoccaceae</taxon>
        <taxon>Pseudogemmobacter</taxon>
    </lineage>
</organism>
<protein>
    <submittedName>
        <fullName evidence="5">ABC transporter substrate-binding protein</fullName>
    </submittedName>
</protein>
<dbReference type="PANTHER" id="PTHR30290:SF64">
    <property type="entry name" value="ABC TRANSPORTER PERIPLASMIC BINDING PROTEIN"/>
    <property type="match status" value="1"/>
</dbReference>
<dbReference type="PANTHER" id="PTHR30290">
    <property type="entry name" value="PERIPLASMIC BINDING COMPONENT OF ABC TRANSPORTER"/>
    <property type="match status" value="1"/>
</dbReference>
<dbReference type="EMBL" id="PZKE01000012">
    <property type="protein sequence ID" value="PTE13682.1"/>
    <property type="molecule type" value="Genomic_DNA"/>
</dbReference>
<dbReference type="AlphaFoldDB" id="A0A2T4J700"/>
<dbReference type="CDD" id="cd08497">
    <property type="entry name" value="MbnE-like"/>
    <property type="match status" value="1"/>
</dbReference>
<keyword evidence="6" id="KW-1185">Reference proteome</keyword>
<sequence>MAAAAVARTAQPVWDASGWLFAGALALTMGLTAGHARGETVITSHGISTFGDLALPADFTHLPYVNPDAPKGGELSQWTFGSFDTMNPFSVKGRAAIGSSVMLETILTSTADEIGASYCLLCSTMEYPEDRSWVIFNLRDDIRFSDGTPLTAEDVVFSYEQFLTKGLQDFRTVFAEQVLSAEALDPHRVKFTFRPGVPTRDLPESVGGLPVMSKAHYLANKLDLEEASMTPFLGSGPYVPGKIDIGRSITYVRNPDYWGQDLPINKGQNNFDVLRYEYFSDPNSAFEGFKAGAYAFRQENSSKQWAEQYNFPRIADGTVIKAELPSGAKAQGQAFMFNLRREKWQDPRVRQAISLMFNFEWSNQTLFYGLYDRVNSVWENTWMEAEGTPSPEEAAVLQPLVDQGLLPATILTEPAVMAPVSNPDRQLDRRNLRAASALLDEAGWIAGDDGKRRNAKGELLTIEFLNDNPTFDRVIQPFVENLIALGVDASLNTIDQAQFENRTRNPSYDFDIITGNARSQYFSGAELKQFYGSATADVSVFNIMGLKSPAVDKLIEVVMASKTKDELTIATKALDRVLRAEGFWVPQWFNAKDWVAYYDMYEHPDPLPPYALGVTSFWWYNAEKGEALKARRVFQ</sequence>
<dbReference type="InterPro" id="IPR030678">
    <property type="entry name" value="Peptide/Ni-bd"/>
</dbReference>
<comment type="subcellular location">
    <subcellularLocation>
        <location evidence="1">Periplasm</location>
    </subcellularLocation>
</comment>
<feature type="domain" description="Solute-binding protein family 5" evidence="4">
    <location>
        <begin position="126"/>
        <end position="518"/>
    </location>
</feature>
<dbReference type="GO" id="GO:0042884">
    <property type="term" value="P:microcin transport"/>
    <property type="evidence" value="ECO:0007669"/>
    <property type="project" value="TreeGrafter"/>
</dbReference>
<dbReference type="GO" id="GO:1904680">
    <property type="term" value="F:peptide transmembrane transporter activity"/>
    <property type="evidence" value="ECO:0007669"/>
    <property type="project" value="TreeGrafter"/>
</dbReference>
<name>A0A2T4J700_FUSBL</name>
<dbReference type="Proteomes" id="UP000241362">
    <property type="component" value="Unassembled WGS sequence"/>
</dbReference>
<comment type="caution">
    <text evidence="5">The sequence shown here is derived from an EMBL/GenBank/DDBJ whole genome shotgun (WGS) entry which is preliminary data.</text>
</comment>
<evidence type="ECO:0000313" key="5">
    <source>
        <dbReference type="EMBL" id="PTE13682.1"/>
    </source>
</evidence>
<proteinExistence type="inferred from homology"/>
<dbReference type="Gene3D" id="3.40.190.10">
    <property type="entry name" value="Periplasmic binding protein-like II"/>
    <property type="match status" value="1"/>
</dbReference>
<keyword evidence="3" id="KW-0732">Signal</keyword>
<dbReference type="InterPro" id="IPR039424">
    <property type="entry name" value="SBP_5"/>
</dbReference>
<dbReference type="GO" id="GO:0030288">
    <property type="term" value="C:outer membrane-bounded periplasmic space"/>
    <property type="evidence" value="ECO:0007669"/>
    <property type="project" value="TreeGrafter"/>
</dbReference>
<evidence type="ECO:0000256" key="2">
    <source>
        <dbReference type="ARBA" id="ARBA00005695"/>
    </source>
</evidence>
<evidence type="ECO:0000256" key="1">
    <source>
        <dbReference type="ARBA" id="ARBA00004418"/>
    </source>
</evidence>
<dbReference type="GO" id="GO:0015833">
    <property type="term" value="P:peptide transport"/>
    <property type="evidence" value="ECO:0007669"/>
    <property type="project" value="TreeGrafter"/>
</dbReference>
<comment type="similarity">
    <text evidence="2">Belongs to the bacterial solute-binding protein 5 family.</text>
</comment>
<dbReference type="RefSeq" id="WP_107673940.1">
    <property type="nucleotide sequence ID" value="NZ_PZKE01000012.1"/>
</dbReference>
<dbReference type="InterPro" id="IPR000914">
    <property type="entry name" value="SBP_5_dom"/>
</dbReference>
<evidence type="ECO:0000259" key="4">
    <source>
        <dbReference type="Pfam" id="PF00496"/>
    </source>
</evidence>
<dbReference type="SUPFAM" id="SSF53850">
    <property type="entry name" value="Periplasmic binding protein-like II"/>
    <property type="match status" value="1"/>
</dbReference>
<evidence type="ECO:0000256" key="3">
    <source>
        <dbReference type="ARBA" id="ARBA00022729"/>
    </source>
</evidence>